<proteinExistence type="predicted"/>
<dbReference type="RefSeq" id="WP_183817005.1">
    <property type="nucleotide sequence ID" value="NZ_JACHOB010000002.1"/>
</dbReference>
<keyword evidence="1" id="KW-0472">Membrane</keyword>
<evidence type="ECO:0000259" key="2">
    <source>
        <dbReference type="Pfam" id="PF13548"/>
    </source>
</evidence>
<keyword evidence="1" id="KW-0812">Transmembrane</keyword>
<accession>A0A840I3H7</accession>
<gene>
    <name evidence="3" type="ORF">GGQ59_001345</name>
</gene>
<sequence>MDVLTVACIGLAIAAASGFRAFLPLAGLALLQRSGLALPMSESYDWLASDTALWILGTACLLEILADKVPLIDNVLDAVGLVVRPAAGALAVLAATSGLGPEFSLLAAVLAVPVTGSIAATKAAARGASTASTGGVANPVLSLQEDAFAGTTLVLAALVPLLVPVFLVLLFLFLRRLFRRLKAAGGVRAALRRRLRRPSGTVRP</sequence>
<keyword evidence="1" id="KW-1133">Transmembrane helix</keyword>
<feature type="transmembrane region" description="Helical" evidence="1">
    <location>
        <begin position="147"/>
        <end position="174"/>
    </location>
</feature>
<evidence type="ECO:0000256" key="1">
    <source>
        <dbReference type="SAM" id="Phobius"/>
    </source>
</evidence>
<feature type="transmembrane region" description="Helical" evidence="1">
    <location>
        <begin position="78"/>
        <end position="100"/>
    </location>
</feature>
<dbReference type="InterPro" id="IPR025196">
    <property type="entry name" value="DUF4126"/>
</dbReference>
<dbReference type="EMBL" id="JACHOB010000002">
    <property type="protein sequence ID" value="MBB4658831.1"/>
    <property type="molecule type" value="Genomic_DNA"/>
</dbReference>
<dbReference type="AlphaFoldDB" id="A0A840I3H7"/>
<keyword evidence="4" id="KW-1185">Reference proteome</keyword>
<feature type="transmembrane region" description="Helical" evidence="1">
    <location>
        <begin position="47"/>
        <end position="66"/>
    </location>
</feature>
<dbReference type="Pfam" id="PF13548">
    <property type="entry name" value="DUF4126"/>
    <property type="match status" value="1"/>
</dbReference>
<dbReference type="Proteomes" id="UP000563524">
    <property type="component" value="Unassembled WGS sequence"/>
</dbReference>
<feature type="domain" description="DUF4126" evidence="2">
    <location>
        <begin position="8"/>
        <end position="179"/>
    </location>
</feature>
<evidence type="ECO:0000313" key="3">
    <source>
        <dbReference type="EMBL" id="MBB4658831.1"/>
    </source>
</evidence>
<reference evidence="3 4" key="1">
    <citation type="submission" date="2020-08" db="EMBL/GenBank/DDBJ databases">
        <title>Genomic Encyclopedia of Type Strains, Phase IV (KMG-IV): sequencing the most valuable type-strain genomes for metagenomic binning, comparative biology and taxonomic classification.</title>
        <authorList>
            <person name="Goeker M."/>
        </authorList>
    </citation>
    <scope>NUCLEOTIDE SEQUENCE [LARGE SCALE GENOMIC DNA]</scope>
    <source>
        <strain evidence="3 4">DSM 102850</strain>
    </source>
</reference>
<protein>
    <recommendedName>
        <fullName evidence="2">DUF4126 domain-containing protein</fullName>
    </recommendedName>
</protein>
<organism evidence="3 4">
    <name type="scientific">Parvularcula dongshanensis</name>
    <dbReference type="NCBI Taxonomy" id="1173995"/>
    <lineage>
        <taxon>Bacteria</taxon>
        <taxon>Pseudomonadati</taxon>
        <taxon>Pseudomonadota</taxon>
        <taxon>Alphaproteobacteria</taxon>
        <taxon>Parvularculales</taxon>
        <taxon>Parvularculaceae</taxon>
        <taxon>Parvularcula</taxon>
    </lineage>
</organism>
<comment type="caution">
    <text evidence="3">The sequence shown here is derived from an EMBL/GenBank/DDBJ whole genome shotgun (WGS) entry which is preliminary data.</text>
</comment>
<name>A0A840I3H7_9PROT</name>
<evidence type="ECO:0000313" key="4">
    <source>
        <dbReference type="Proteomes" id="UP000563524"/>
    </source>
</evidence>